<evidence type="ECO:0000313" key="1">
    <source>
        <dbReference type="EMBL" id="CAG8625134.1"/>
    </source>
</evidence>
<keyword evidence="2" id="KW-1185">Reference proteome</keyword>
<gene>
    <name evidence="1" type="ORF">DEBURN_LOCUS10533</name>
</gene>
<sequence>MSIKLEGSETSTVTRETRQTSQINMIFAYIDKSLESLMPEEKEDVSKVSLSTYELDNINIREAIHERYDTEIIGKDLFIKYDGGHKTKIHYKLTNSAEMHNSAWDVNIDMICVMGGNNFRPDVGIWFRTLTFAQNSRPIANSCPPPNVWIEVFYNRDPDRSHALSKIDLIRRQYLTDIEYVGIAIPYAVNPFHQNPNPWIVTTPATPTPEIPARAPYIIHLWDVNSTPVYYRMDWNEHLVLRCGLTINFTIVLDIISRP</sequence>
<evidence type="ECO:0000313" key="2">
    <source>
        <dbReference type="Proteomes" id="UP000789706"/>
    </source>
</evidence>
<organism evidence="1 2">
    <name type="scientific">Diversispora eburnea</name>
    <dbReference type="NCBI Taxonomy" id="1213867"/>
    <lineage>
        <taxon>Eukaryota</taxon>
        <taxon>Fungi</taxon>
        <taxon>Fungi incertae sedis</taxon>
        <taxon>Mucoromycota</taxon>
        <taxon>Glomeromycotina</taxon>
        <taxon>Glomeromycetes</taxon>
        <taxon>Diversisporales</taxon>
        <taxon>Diversisporaceae</taxon>
        <taxon>Diversispora</taxon>
    </lineage>
</organism>
<dbReference type="Proteomes" id="UP000789706">
    <property type="component" value="Unassembled WGS sequence"/>
</dbReference>
<dbReference type="AlphaFoldDB" id="A0A9N9D7G1"/>
<proteinExistence type="predicted"/>
<reference evidence="1" key="1">
    <citation type="submission" date="2021-06" db="EMBL/GenBank/DDBJ databases">
        <authorList>
            <person name="Kallberg Y."/>
            <person name="Tangrot J."/>
            <person name="Rosling A."/>
        </authorList>
    </citation>
    <scope>NUCLEOTIDE SEQUENCE</scope>
    <source>
        <strain evidence="1">AZ414A</strain>
    </source>
</reference>
<dbReference type="EMBL" id="CAJVPK010003250">
    <property type="protein sequence ID" value="CAG8625134.1"/>
    <property type="molecule type" value="Genomic_DNA"/>
</dbReference>
<protein>
    <submittedName>
        <fullName evidence="1">8252_t:CDS:1</fullName>
    </submittedName>
</protein>
<name>A0A9N9D7G1_9GLOM</name>
<dbReference type="OrthoDB" id="2358744at2759"/>
<comment type="caution">
    <text evidence="1">The sequence shown here is derived from an EMBL/GenBank/DDBJ whole genome shotgun (WGS) entry which is preliminary data.</text>
</comment>
<accession>A0A9N9D7G1</accession>